<accession>A0A330L5T8</accession>
<keyword evidence="15" id="KW-0282">Flagellum</keyword>
<dbReference type="EMBL" id="OUNR01000016">
    <property type="protein sequence ID" value="SPP65195.1"/>
    <property type="molecule type" value="Genomic_DNA"/>
</dbReference>
<keyword evidence="8 13" id="KW-0653">Protein transport</keyword>
<evidence type="ECO:0000256" key="6">
    <source>
        <dbReference type="ARBA" id="ARBA00022692"/>
    </source>
</evidence>
<evidence type="ECO:0000256" key="4">
    <source>
        <dbReference type="ARBA" id="ARBA00022448"/>
    </source>
</evidence>
<dbReference type="FunCoup" id="A0A330L5T8">
    <property type="interactions" value="75"/>
</dbReference>
<feature type="region of interest" description="Disordered" evidence="14">
    <location>
        <begin position="1"/>
        <end position="26"/>
    </location>
</feature>
<evidence type="ECO:0000256" key="10">
    <source>
        <dbReference type="ARBA" id="ARBA00023136"/>
    </source>
</evidence>
<keyword evidence="15" id="KW-0969">Cilium</keyword>
<dbReference type="InterPro" id="IPR006136">
    <property type="entry name" value="FlhB"/>
</dbReference>
<feature type="transmembrane region" description="Helical" evidence="13">
    <location>
        <begin position="87"/>
        <end position="108"/>
    </location>
</feature>
<dbReference type="InterPro" id="IPR006135">
    <property type="entry name" value="T3SS_substrate_exporter"/>
</dbReference>
<evidence type="ECO:0000256" key="8">
    <source>
        <dbReference type="ARBA" id="ARBA00022927"/>
    </source>
</evidence>
<feature type="transmembrane region" description="Helical" evidence="13">
    <location>
        <begin position="35"/>
        <end position="56"/>
    </location>
</feature>
<dbReference type="GO" id="GO:0009306">
    <property type="term" value="P:protein secretion"/>
    <property type="evidence" value="ECO:0007669"/>
    <property type="project" value="InterPro"/>
</dbReference>
<sequence length="364" mass="39766">MADSESDKSSRTEEATEKRKSEARRDGQVAISRDVSTAAVLIGGVGFLAIGVPIGLRQLTDVTRRGLSLSFDETFWKALTVEHIHTIVVQISVTTMVLILPVLAVILFMGTGASLAQTGFLWRPNALQPNFNKLNPAKGLAQLFSTRSVMELAKGLVKIAIIMAVGLFTARHDLLMVPGLMDYDLPASVEMAGHLTLKVAMGVVGALAVLAAVDYMYQRFEWSRDLRMTKEEVKEEHKAAEGDPLVRGRIRSAQRDLAKKRMMAAVKTADVVVTNPTHLAVALKYDSNQKAAPFVVAKGAGFVAERIRELARHHGVAVVENKLVARTLYRLVDIGKEIPSNLYRAVAEILAFVYRARGVNPGQL</sequence>
<gene>
    <name evidence="13 15" type="primary">flhB</name>
    <name evidence="15" type="ORF">NITLEN_30109</name>
</gene>
<evidence type="ECO:0000256" key="7">
    <source>
        <dbReference type="ARBA" id="ARBA00022795"/>
    </source>
</evidence>
<evidence type="ECO:0000313" key="16">
    <source>
        <dbReference type="Proteomes" id="UP000248168"/>
    </source>
</evidence>
<evidence type="ECO:0000256" key="2">
    <source>
        <dbReference type="ARBA" id="ARBA00010690"/>
    </source>
</evidence>
<dbReference type="OrthoDB" id="9807950at2"/>
<dbReference type="InParanoid" id="A0A330L5T8"/>
<protein>
    <recommendedName>
        <fullName evidence="3 13">Flagellar biosynthetic protein FlhB</fullName>
    </recommendedName>
</protein>
<dbReference type="GO" id="GO:0044780">
    <property type="term" value="P:bacterial-type flagellum assembly"/>
    <property type="evidence" value="ECO:0007669"/>
    <property type="project" value="InterPro"/>
</dbReference>
<evidence type="ECO:0000256" key="5">
    <source>
        <dbReference type="ARBA" id="ARBA00022475"/>
    </source>
</evidence>
<organism evidence="15 16">
    <name type="scientific">Nitrospira lenta</name>
    <dbReference type="NCBI Taxonomy" id="1436998"/>
    <lineage>
        <taxon>Bacteria</taxon>
        <taxon>Pseudomonadati</taxon>
        <taxon>Nitrospirota</taxon>
        <taxon>Nitrospiria</taxon>
        <taxon>Nitrospirales</taxon>
        <taxon>Nitrospiraceae</taxon>
        <taxon>Nitrospira</taxon>
    </lineage>
</organism>
<evidence type="ECO:0000256" key="11">
    <source>
        <dbReference type="ARBA" id="ARBA00023225"/>
    </source>
</evidence>
<comment type="subcellular location">
    <subcellularLocation>
        <location evidence="1">Cell membrane</location>
        <topology evidence="1">Multi-pass membrane protein</topology>
    </subcellularLocation>
</comment>
<keyword evidence="10 13" id="KW-0472">Membrane</keyword>
<dbReference type="GO" id="GO:0005886">
    <property type="term" value="C:plasma membrane"/>
    <property type="evidence" value="ECO:0007669"/>
    <property type="project" value="UniProtKB-SubCell"/>
</dbReference>
<evidence type="ECO:0000256" key="12">
    <source>
        <dbReference type="ARBA" id="ARBA00025078"/>
    </source>
</evidence>
<keyword evidence="5 13" id="KW-1003">Cell membrane</keyword>
<dbReference type="Pfam" id="PF01312">
    <property type="entry name" value="Bac_export_2"/>
    <property type="match status" value="1"/>
</dbReference>
<evidence type="ECO:0000313" key="15">
    <source>
        <dbReference type="EMBL" id="SPP65195.1"/>
    </source>
</evidence>
<evidence type="ECO:0000256" key="9">
    <source>
        <dbReference type="ARBA" id="ARBA00022989"/>
    </source>
</evidence>
<dbReference type="InterPro" id="IPR029025">
    <property type="entry name" value="T3SS_substrate_exporter_C"/>
</dbReference>
<dbReference type="RefSeq" id="WP_121989514.1">
    <property type="nucleotide sequence ID" value="NZ_OUNR01000016.1"/>
</dbReference>
<comment type="function">
    <text evidence="12 13">Required for formation of the rod structure in the basal body of the flagellar apparatus. Together with FliI and FliH, may constitute the export apparatus of flagellin.</text>
</comment>
<evidence type="ECO:0000256" key="13">
    <source>
        <dbReference type="RuleBase" id="RU364091"/>
    </source>
</evidence>
<dbReference type="Proteomes" id="UP000248168">
    <property type="component" value="Unassembled WGS sequence"/>
</dbReference>
<dbReference type="PANTHER" id="PTHR30531:SF12">
    <property type="entry name" value="FLAGELLAR BIOSYNTHETIC PROTEIN FLHB"/>
    <property type="match status" value="1"/>
</dbReference>
<keyword evidence="15" id="KW-0966">Cell projection</keyword>
<proteinExistence type="inferred from homology"/>
<comment type="similarity">
    <text evidence="2 13">Belongs to the type III secretion exporter family.</text>
</comment>
<keyword evidence="16" id="KW-1185">Reference proteome</keyword>
<dbReference type="PANTHER" id="PTHR30531">
    <property type="entry name" value="FLAGELLAR BIOSYNTHETIC PROTEIN FLHB"/>
    <property type="match status" value="1"/>
</dbReference>
<dbReference type="Gene3D" id="6.10.250.2080">
    <property type="match status" value="1"/>
</dbReference>
<keyword evidence="7 13" id="KW-1005">Bacterial flagellum biogenesis</keyword>
<keyword evidence="6 13" id="KW-0812">Transmembrane</keyword>
<feature type="transmembrane region" description="Helical" evidence="13">
    <location>
        <begin position="195"/>
        <end position="217"/>
    </location>
</feature>
<evidence type="ECO:0000256" key="3">
    <source>
        <dbReference type="ARBA" id="ARBA00021622"/>
    </source>
</evidence>
<dbReference type="PRINTS" id="PR00950">
    <property type="entry name" value="TYPE3IMSPROT"/>
</dbReference>
<dbReference type="Gene3D" id="3.40.1690.10">
    <property type="entry name" value="secretion proteins EscU"/>
    <property type="match status" value="1"/>
</dbReference>
<keyword evidence="11 13" id="KW-1006">Bacterial flagellum protein export</keyword>
<evidence type="ECO:0000256" key="1">
    <source>
        <dbReference type="ARBA" id="ARBA00004651"/>
    </source>
</evidence>
<reference evidence="16" key="1">
    <citation type="submission" date="2018-04" db="EMBL/GenBank/DDBJ databases">
        <authorList>
            <person name="Lucker S."/>
            <person name="Sakoula D."/>
        </authorList>
    </citation>
    <scope>NUCLEOTIDE SEQUENCE [LARGE SCALE GENOMIC DNA]</scope>
</reference>
<keyword evidence="4 13" id="KW-0813">Transport</keyword>
<dbReference type="NCBIfam" id="TIGR00328">
    <property type="entry name" value="flhB"/>
    <property type="match status" value="1"/>
</dbReference>
<evidence type="ECO:0000256" key="14">
    <source>
        <dbReference type="SAM" id="MobiDB-lite"/>
    </source>
</evidence>
<dbReference type="SUPFAM" id="SSF160544">
    <property type="entry name" value="EscU C-terminal domain-like"/>
    <property type="match status" value="1"/>
</dbReference>
<feature type="transmembrane region" description="Helical" evidence="13">
    <location>
        <begin position="155"/>
        <end position="175"/>
    </location>
</feature>
<dbReference type="AlphaFoldDB" id="A0A330L5T8"/>
<name>A0A330L5T8_9BACT</name>
<keyword evidence="9 13" id="KW-1133">Transmembrane helix</keyword>